<dbReference type="GO" id="GO:0015225">
    <property type="term" value="F:biotin transmembrane transporter activity"/>
    <property type="evidence" value="ECO:0007669"/>
    <property type="project" value="UniProtKB-UniRule"/>
</dbReference>
<dbReference type="OrthoDB" id="9803495at2"/>
<evidence type="ECO:0000313" key="5">
    <source>
        <dbReference type="Proteomes" id="UP000092024"/>
    </source>
</evidence>
<dbReference type="PANTHER" id="PTHR34295:SF1">
    <property type="entry name" value="BIOTIN TRANSPORTER BIOY"/>
    <property type="match status" value="1"/>
</dbReference>
<dbReference type="Gene3D" id="1.10.1760.20">
    <property type="match status" value="1"/>
</dbReference>
<keyword evidence="3" id="KW-1133">Transmembrane helix</keyword>
<gene>
    <name evidence="4" type="ORF">A7K91_16615</name>
</gene>
<dbReference type="Proteomes" id="UP000092024">
    <property type="component" value="Unassembled WGS sequence"/>
</dbReference>
<keyword evidence="3" id="KW-0812">Transmembrane</keyword>
<keyword evidence="2 3" id="KW-0472">Membrane</keyword>
<dbReference type="EMBL" id="LYPA01000043">
    <property type="protein sequence ID" value="OBR66856.1"/>
    <property type="molecule type" value="Genomic_DNA"/>
</dbReference>
<dbReference type="AlphaFoldDB" id="A0A1A5YML2"/>
<keyword evidence="5" id="KW-1185">Reference proteome</keyword>
<dbReference type="InterPro" id="IPR003784">
    <property type="entry name" value="BioY"/>
</dbReference>
<accession>A0A1A5YML2</accession>
<feature type="transmembrane region" description="Helical" evidence="3">
    <location>
        <begin position="120"/>
        <end position="143"/>
    </location>
</feature>
<comment type="subcellular location">
    <subcellularLocation>
        <location evidence="2">Cell membrane</location>
        <topology evidence="2">Multi-pass membrane protein</topology>
    </subcellularLocation>
</comment>
<evidence type="ECO:0000256" key="2">
    <source>
        <dbReference type="PIRNR" id="PIRNR016661"/>
    </source>
</evidence>
<keyword evidence="2" id="KW-1003">Cell membrane</keyword>
<feature type="transmembrane region" description="Helical" evidence="3">
    <location>
        <begin position="163"/>
        <end position="185"/>
    </location>
</feature>
<dbReference type="Pfam" id="PF02632">
    <property type="entry name" value="BioY"/>
    <property type="match status" value="1"/>
</dbReference>
<dbReference type="PIRSF" id="PIRSF016661">
    <property type="entry name" value="BioY"/>
    <property type="match status" value="1"/>
</dbReference>
<sequence length="196" mass="21614">MQIIQIRALVFTALFAALFIVLSMQQMRLPISAIPITLQTLGIIFAGLFLKPKYAFGSIVVVILLTLPGLPLFGGRGGLSHLLGATGGFIFAFPFCALLTSMAINQVFKREKISQNKPILLFLLFLIFFVISSALSYPTGLLWMKHVLTDYTWTKTVNVALTFLPGDAIKSAFGAIIGTAMYSYIKDFRLRLEARS</sequence>
<feature type="transmembrane region" description="Helical" evidence="3">
    <location>
        <begin position="55"/>
        <end position="73"/>
    </location>
</feature>
<proteinExistence type="inferred from homology"/>
<evidence type="ECO:0000256" key="3">
    <source>
        <dbReference type="SAM" id="Phobius"/>
    </source>
</evidence>
<organism evidence="4 5">
    <name type="scientific">Paenibacillus oryzae</name>
    <dbReference type="NCBI Taxonomy" id="1844972"/>
    <lineage>
        <taxon>Bacteria</taxon>
        <taxon>Bacillati</taxon>
        <taxon>Bacillota</taxon>
        <taxon>Bacilli</taxon>
        <taxon>Bacillales</taxon>
        <taxon>Paenibacillaceae</taxon>
        <taxon>Paenibacillus</taxon>
    </lineage>
</organism>
<comment type="caution">
    <text evidence="4">The sequence shown here is derived from an EMBL/GenBank/DDBJ whole genome shotgun (WGS) entry which is preliminary data.</text>
</comment>
<feature type="transmembrane region" description="Helical" evidence="3">
    <location>
        <begin position="85"/>
        <end position="108"/>
    </location>
</feature>
<dbReference type="STRING" id="1844972.A7K91_16615"/>
<comment type="similarity">
    <text evidence="1 2">Belongs to the BioY family.</text>
</comment>
<dbReference type="PANTHER" id="PTHR34295">
    <property type="entry name" value="BIOTIN TRANSPORTER BIOY"/>
    <property type="match status" value="1"/>
</dbReference>
<keyword evidence="2" id="KW-0813">Transport</keyword>
<name>A0A1A5YML2_9BACL</name>
<dbReference type="GO" id="GO:0005886">
    <property type="term" value="C:plasma membrane"/>
    <property type="evidence" value="ECO:0007669"/>
    <property type="project" value="UniProtKB-SubCell"/>
</dbReference>
<reference evidence="4 5" key="1">
    <citation type="submission" date="2016-05" db="EMBL/GenBank/DDBJ databases">
        <title>Paenibacillus oryzae. sp. nov., isolated from the rice root.</title>
        <authorList>
            <person name="Zhang J."/>
            <person name="Zhang X."/>
        </authorList>
    </citation>
    <scope>NUCLEOTIDE SEQUENCE [LARGE SCALE GENOMIC DNA]</scope>
    <source>
        <strain evidence="4 5">1DrF-4</strain>
    </source>
</reference>
<protein>
    <recommendedName>
        <fullName evidence="2">Biotin transporter</fullName>
    </recommendedName>
</protein>
<evidence type="ECO:0000313" key="4">
    <source>
        <dbReference type="EMBL" id="OBR66856.1"/>
    </source>
</evidence>
<feature type="transmembrane region" description="Helical" evidence="3">
    <location>
        <begin position="33"/>
        <end position="50"/>
    </location>
</feature>
<evidence type="ECO:0000256" key="1">
    <source>
        <dbReference type="ARBA" id="ARBA00010692"/>
    </source>
</evidence>
<dbReference type="RefSeq" id="WP_068681214.1">
    <property type="nucleotide sequence ID" value="NZ_LYPA01000043.1"/>
</dbReference>